<dbReference type="GO" id="GO:0008270">
    <property type="term" value="F:zinc ion binding"/>
    <property type="evidence" value="ECO:0007669"/>
    <property type="project" value="UniProtKB-KW"/>
</dbReference>
<feature type="domain" description="RING-type" evidence="6">
    <location>
        <begin position="112"/>
        <end position="166"/>
    </location>
</feature>
<evidence type="ECO:0000256" key="2">
    <source>
        <dbReference type="ARBA" id="ARBA00022771"/>
    </source>
</evidence>
<evidence type="ECO:0000313" key="7">
    <source>
        <dbReference type="EMBL" id="JAP92954.1"/>
    </source>
</evidence>
<dbReference type="InterPro" id="IPR027370">
    <property type="entry name" value="Znf-RING_euk"/>
</dbReference>
<name>A0A146KAH4_9EUKA</name>
<feature type="compositionally biased region" description="Low complexity" evidence="5">
    <location>
        <begin position="19"/>
        <end position="29"/>
    </location>
</feature>
<dbReference type="EMBL" id="GDID01003652">
    <property type="protein sequence ID" value="JAP92954.1"/>
    <property type="molecule type" value="Transcribed_RNA"/>
</dbReference>
<evidence type="ECO:0000256" key="4">
    <source>
        <dbReference type="PROSITE-ProRule" id="PRU00175"/>
    </source>
</evidence>
<evidence type="ECO:0000256" key="3">
    <source>
        <dbReference type="ARBA" id="ARBA00022833"/>
    </source>
</evidence>
<dbReference type="Gene3D" id="3.30.40.10">
    <property type="entry name" value="Zinc/RING finger domain, C3HC4 (zinc finger)"/>
    <property type="match status" value="1"/>
</dbReference>
<accession>A0A146KAH4</accession>
<dbReference type="PROSITE" id="PS50089">
    <property type="entry name" value="ZF_RING_2"/>
    <property type="match status" value="1"/>
</dbReference>
<proteinExistence type="predicted"/>
<keyword evidence="1" id="KW-0479">Metal-binding</keyword>
<dbReference type="SMART" id="SM00184">
    <property type="entry name" value="RING"/>
    <property type="match status" value="1"/>
</dbReference>
<dbReference type="InterPro" id="IPR001841">
    <property type="entry name" value="Znf_RING"/>
</dbReference>
<dbReference type="InterPro" id="IPR017907">
    <property type="entry name" value="Znf_RING_CS"/>
</dbReference>
<dbReference type="SUPFAM" id="SSF57850">
    <property type="entry name" value="RING/U-box"/>
    <property type="match status" value="1"/>
</dbReference>
<dbReference type="Pfam" id="PF13445">
    <property type="entry name" value="zf-RING_UBOX"/>
    <property type="match status" value="1"/>
</dbReference>
<feature type="compositionally biased region" description="Basic and acidic residues" evidence="5">
    <location>
        <begin position="7"/>
        <end position="18"/>
    </location>
</feature>
<dbReference type="AlphaFoldDB" id="A0A146KAH4"/>
<protein>
    <submittedName>
        <fullName evidence="7">Zinc finger, C3HC4 type (RING finger) domain-containing protein</fullName>
    </submittedName>
</protein>
<keyword evidence="3" id="KW-0862">Zinc</keyword>
<sequence>EESQSSSEHHEDHHDNKSTDSSSSGSTSSEKQETLVLTTEQDLHMKFRSSILLGMTETLPKNDKELEIFKQEVDKNQHLATRLVCFDTTQQEQLPEGQLAFCQIQASKALRCSFCMSIFTNPISMTCGHSFCSHCLIQQLLQSETPQPIPQIDQLNFIDVGCPVCKTTQKCFKNKPLLDACYGYIQANTTEVVGLNQFMPEEASCYLCQKKIKYEKLVKKHLDDDIKEDLSFTKEYCIYCRRYLCKECFQQHQIDQYTFGLPQMKALAKWKPEEISQIISLTPKQFWTTMNPTEQEYLLSQQSAEEIYKQFTQFLAEHFFAPVRQFCMSDNVLDSVQCCCQRCVPFLFDVVAQFQRTFLKNEKPVCLCGSGCRRQYTEKAHAEECQHFGKGTRGDQALSIFGE</sequence>
<gene>
    <name evidence="7" type="ORF">TPC1_14932</name>
</gene>
<reference evidence="7" key="1">
    <citation type="submission" date="2015-07" db="EMBL/GenBank/DDBJ databases">
        <title>Adaptation to a free-living lifestyle via gene acquisitions in the diplomonad Trepomonas sp. PC1.</title>
        <authorList>
            <person name="Xu F."/>
            <person name="Jerlstrom-Hultqvist J."/>
            <person name="Kolisko M."/>
            <person name="Simpson A.G.B."/>
            <person name="Roger A.J."/>
            <person name="Svard S.G."/>
            <person name="Andersson J.O."/>
        </authorList>
    </citation>
    <scope>NUCLEOTIDE SEQUENCE</scope>
    <source>
        <strain evidence="7">PC1</strain>
    </source>
</reference>
<keyword evidence="2 4" id="KW-0863">Zinc-finger</keyword>
<feature type="non-terminal residue" evidence="7">
    <location>
        <position position="1"/>
    </location>
</feature>
<evidence type="ECO:0000256" key="1">
    <source>
        <dbReference type="ARBA" id="ARBA00022723"/>
    </source>
</evidence>
<dbReference type="InterPro" id="IPR013083">
    <property type="entry name" value="Znf_RING/FYVE/PHD"/>
</dbReference>
<evidence type="ECO:0000256" key="5">
    <source>
        <dbReference type="SAM" id="MobiDB-lite"/>
    </source>
</evidence>
<evidence type="ECO:0000259" key="6">
    <source>
        <dbReference type="PROSITE" id="PS50089"/>
    </source>
</evidence>
<feature type="region of interest" description="Disordered" evidence="5">
    <location>
        <begin position="1"/>
        <end position="34"/>
    </location>
</feature>
<dbReference type="PROSITE" id="PS00518">
    <property type="entry name" value="ZF_RING_1"/>
    <property type="match status" value="1"/>
</dbReference>
<organism evidence="7">
    <name type="scientific">Trepomonas sp. PC1</name>
    <dbReference type="NCBI Taxonomy" id="1076344"/>
    <lineage>
        <taxon>Eukaryota</taxon>
        <taxon>Metamonada</taxon>
        <taxon>Diplomonadida</taxon>
        <taxon>Hexamitidae</taxon>
        <taxon>Hexamitinae</taxon>
        <taxon>Trepomonas</taxon>
    </lineage>
</organism>